<dbReference type="CDD" id="cd09218">
    <property type="entry name" value="TLP-PA"/>
    <property type="match status" value="1"/>
</dbReference>
<keyword evidence="1" id="KW-0732">Signal</keyword>
<feature type="chain" id="PRO_5029471296" description="Thaumatin-like protein" evidence="1">
    <location>
        <begin position="25"/>
        <end position="320"/>
    </location>
</feature>
<dbReference type="PRINTS" id="PR00347">
    <property type="entry name" value="THAUMATIN"/>
</dbReference>
<dbReference type="Pfam" id="PF00314">
    <property type="entry name" value="Thaumatin"/>
    <property type="match status" value="1"/>
</dbReference>
<feature type="signal peptide" evidence="1">
    <location>
        <begin position="1"/>
        <end position="24"/>
    </location>
</feature>
<evidence type="ECO:0008006" key="4">
    <source>
        <dbReference type="Google" id="ProtNLM"/>
    </source>
</evidence>
<keyword evidence="3" id="KW-1185">Reference proteome</keyword>
<dbReference type="OMA" id="NCTHTIW"/>
<dbReference type="Gramene" id="Kaladp0003s0095.1.v1.1">
    <property type="protein sequence ID" value="Kaladp0003s0095.1.v1.1"/>
    <property type="gene ID" value="Kaladp0003s0095.v1.1"/>
</dbReference>
<proteinExistence type="predicted"/>
<dbReference type="InterPro" id="IPR001938">
    <property type="entry name" value="Thaumatin"/>
</dbReference>
<reference evidence="2" key="1">
    <citation type="submission" date="2021-01" db="UniProtKB">
        <authorList>
            <consortium name="EnsemblPlants"/>
        </authorList>
    </citation>
    <scope>IDENTIFICATION</scope>
</reference>
<dbReference type="SUPFAM" id="SSF49870">
    <property type="entry name" value="Osmotin, thaumatin-like protein"/>
    <property type="match status" value="1"/>
</dbReference>
<evidence type="ECO:0000313" key="3">
    <source>
        <dbReference type="Proteomes" id="UP000594263"/>
    </source>
</evidence>
<organism evidence="2 3">
    <name type="scientific">Kalanchoe fedtschenkoi</name>
    <name type="common">Lavender scallops</name>
    <name type="synonym">South American air plant</name>
    <dbReference type="NCBI Taxonomy" id="63787"/>
    <lineage>
        <taxon>Eukaryota</taxon>
        <taxon>Viridiplantae</taxon>
        <taxon>Streptophyta</taxon>
        <taxon>Embryophyta</taxon>
        <taxon>Tracheophyta</taxon>
        <taxon>Spermatophyta</taxon>
        <taxon>Magnoliopsida</taxon>
        <taxon>eudicotyledons</taxon>
        <taxon>Gunneridae</taxon>
        <taxon>Pentapetalae</taxon>
        <taxon>Saxifragales</taxon>
        <taxon>Crassulaceae</taxon>
        <taxon>Kalanchoe</taxon>
    </lineage>
</organism>
<dbReference type="AlphaFoldDB" id="A0A7N0RBS8"/>
<protein>
    <recommendedName>
        <fullName evidence="4">Thaumatin-like protein</fullName>
    </recommendedName>
</protein>
<name>A0A7N0RBS8_KALFE</name>
<dbReference type="PROSITE" id="PS51367">
    <property type="entry name" value="THAUMATIN_2"/>
    <property type="match status" value="1"/>
</dbReference>
<dbReference type="EnsemblPlants" id="Kaladp0003s0095.1.v1.1">
    <property type="protein sequence ID" value="Kaladp0003s0095.1.v1.1"/>
    <property type="gene ID" value="Kaladp0003s0095.v1.1"/>
</dbReference>
<evidence type="ECO:0000256" key="1">
    <source>
        <dbReference type="SAM" id="SignalP"/>
    </source>
</evidence>
<accession>A0A7N0RBS8</accession>
<dbReference type="InterPro" id="IPR037176">
    <property type="entry name" value="Osmotin/thaumatin-like_sf"/>
</dbReference>
<evidence type="ECO:0000313" key="2">
    <source>
        <dbReference type="EnsemblPlants" id="Kaladp0003s0095.1.v1.1"/>
    </source>
</evidence>
<sequence length="320" mass="33721">MAKQKLTLLHFLLHAAIFYAPAFSATFTLTNNCTYTVWPGLLSGAGTAPLPTTGFALPPSESRSLPMPSSWSGKLWGRTLCTQDPQTSIFTCATGDCNTGTLECPGGNAAIPATLAEFTLSGSAAAQDFYDVSLVDGYNLPILISPVGGSGPNCTNTGCASDLNKPCPTDLRVNSESDGRVAVACKSACGAFDKPEFCCQGAFGSPDTCKPSTYSEMFKSACPRAYSYAYDDKTSTFVCGSSPDYVITFCPSSSSAAASVRPKNWDNGTSPAVGGGYDWNGKMVYDGLDMMSSGGRRHVYGRYSAAGLMALWMLSWMGRV</sequence>
<dbReference type="SMART" id="SM00205">
    <property type="entry name" value="THN"/>
    <property type="match status" value="1"/>
</dbReference>
<dbReference type="Proteomes" id="UP000594263">
    <property type="component" value="Unplaced"/>
</dbReference>
<dbReference type="Gene3D" id="2.60.110.10">
    <property type="entry name" value="Thaumatin"/>
    <property type="match status" value="1"/>
</dbReference>
<dbReference type="FunFam" id="2.60.110.10:FF:000001">
    <property type="entry name" value="THAUMATIN-LIKE PROTEIN 1"/>
    <property type="match status" value="1"/>
</dbReference>
<dbReference type="PANTHER" id="PTHR31048">
    <property type="entry name" value="OS03G0233200 PROTEIN"/>
    <property type="match status" value="1"/>
</dbReference>